<comment type="caution">
    <text evidence="1">The sequence shown here is derived from an EMBL/GenBank/DDBJ whole genome shotgun (WGS) entry which is preliminary data.</text>
</comment>
<name>A0ABT0FI16_9MICO</name>
<accession>A0ABT0FI16</accession>
<dbReference type="NCBIfam" id="TIGR04029">
    <property type="entry name" value="CMD_Avi_7170"/>
    <property type="match status" value="1"/>
</dbReference>
<gene>
    <name evidence="1" type="ORF">KZC51_14935</name>
</gene>
<dbReference type="InterPro" id="IPR029032">
    <property type="entry name" value="AhpD-like"/>
</dbReference>
<organism evidence="1 2">
    <name type="scientific">Microbacterium croceum</name>
    <dbReference type="NCBI Taxonomy" id="2851645"/>
    <lineage>
        <taxon>Bacteria</taxon>
        <taxon>Bacillati</taxon>
        <taxon>Actinomycetota</taxon>
        <taxon>Actinomycetes</taxon>
        <taxon>Micrococcales</taxon>
        <taxon>Microbacteriaceae</taxon>
        <taxon>Microbacterium</taxon>
    </lineage>
</organism>
<reference evidence="1 2" key="1">
    <citation type="submission" date="2021-06" db="EMBL/GenBank/DDBJ databases">
        <title>Genome-based taxonomic framework of Microbacterium strains isolated from marine environment, the description of four new species and reclassification of four preexisting species.</title>
        <authorList>
            <person name="Lee S.D."/>
            <person name="Kim S.-M."/>
            <person name="Byeon Y.-S."/>
            <person name="Yang H.L."/>
            <person name="Kim I.S."/>
        </authorList>
    </citation>
    <scope>NUCLEOTIDE SEQUENCE [LARGE SCALE GENOMIC DNA]</scope>
    <source>
        <strain evidence="1 2">SSW1-49</strain>
    </source>
</reference>
<evidence type="ECO:0000313" key="2">
    <source>
        <dbReference type="Proteomes" id="UP001300096"/>
    </source>
</evidence>
<evidence type="ECO:0000313" key="1">
    <source>
        <dbReference type="EMBL" id="MCK2037426.1"/>
    </source>
</evidence>
<dbReference type="Gene3D" id="1.20.1290.10">
    <property type="entry name" value="AhpD-like"/>
    <property type="match status" value="1"/>
</dbReference>
<keyword evidence="2" id="KW-1185">Reference proteome</keyword>
<dbReference type="Proteomes" id="UP001300096">
    <property type="component" value="Unassembled WGS sequence"/>
</dbReference>
<dbReference type="EMBL" id="JAHWXN010000002">
    <property type="protein sequence ID" value="MCK2037426.1"/>
    <property type="molecule type" value="Genomic_DNA"/>
</dbReference>
<sequence>MTHDIVDQIAGVTPELEALRRRRPVTREQLQASFDALFHPVSAAHVSQAERELIAAFATSLAGSADETAAFYADRARQADRERAEVVLAEASIAATSGPFGSYTELGLQDENTEGERYTPTDAVTQALGERLSAALAHTHLLVLRPREAAGADLGRLLDAGWSADGIVTLSQLVSFLAFQQRVITGLRALAATGLAAATTSASESDAEEEAA</sequence>
<dbReference type="SUPFAM" id="SSF69118">
    <property type="entry name" value="AhpD-like"/>
    <property type="match status" value="1"/>
</dbReference>
<dbReference type="RefSeq" id="WP_247630824.1">
    <property type="nucleotide sequence ID" value="NZ_JAHWXN010000002.1"/>
</dbReference>
<protein>
    <submittedName>
        <fullName evidence="1">CMD domain protein</fullName>
    </submittedName>
</protein>
<dbReference type="InterPro" id="IPR023982">
    <property type="entry name" value="CHP04029_CMD-like"/>
</dbReference>
<proteinExistence type="predicted"/>